<dbReference type="EMBL" id="HBUF01558645">
    <property type="protein sequence ID" value="CAG6761219.1"/>
    <property type="molecule type" value="Transcribed_RNA"/>
</dbReference>
<dbReference type="CDD" id="cd00037">
    <property type="entry name" value="CLECT"/>
    <property type="match status" value="1"/>
</dbReference>
<dbReference type="PANTHER" id="PTHR22803">
    <property type="entry name" value="MANNOSE, PHOSPHOLIPASE, LECTIN RECEPTOR RELATED"/>
    <property type="match status" value="1"/>
</dbReference>
<feature type="compositionally biased region" description="Polar residues" evidence="2">
    <location>
        <begin position="99"/>
        <end position="109"/>
    </location>
</feature>
<dbReference type="SUPFAM" id="SSF56436">
    <property type="entry name" value="C-type lectin-like"/>
    <property type="match status" value="1"/>
</dbReference>
<dbReference type="EMBL" id="HBUF01220757">
    <property type="protein sequence ID" value="CAG6669315.1"/>
    <property type="molecule type" value="Transcribed_RNA"/>
</dbReference>
<keyword evidence="1" id="KW-1015">Disulfide bond</keyword>
<reference evidence="5" key="1">
    <citation type="submission" date="2021-05" db="EMBL/GenBank/DDBJ databases">
        <authorList>
            <person name="Alioto T."/>
            <person name="Alioto T."/>
            <person name="Gomez Garrido J."/>
        </authorList>
    </citation>
    <scope>NUCLEOTIDE SEQUENCE</scope>
</reference>
<sequence>MFPFTMPSVGLLDKFPLFLVTCIILLTNESSVTSQHSVKQPPHKLEPSSDLQRQNQITQQILTQYLQRRLFPHNHSPLPNAIPNITDRELDEELETRGSETVGNFYSRGTRSESPDSDGGGGGGGECSNCIDDSTGSSMSRWSMPLVKSGEKRYYLNIFFKANWYRATQYCRYHGMHLASIASQEENDRLEKHIRDFGLGHEHFWMSGTDQAEEGTFFWMATGRPITFTNWNAGEPNNFRYENGEEEHCLELWNRDGKGMKWNDSPCSFETYFVCEL</sequence>
<dbReference type="EMBL" id="HBUF01220755">
    <property type="protein sequence ID" value="CAG6669313.1"/>
    <property type="molecule type" value="Transcribed_RNA"/>
</dbReference>
<evidence type="ECO:0000256" key="3">
    <source>
        <dbReference type="SAM" id="SignalP"/>
    </source>
</evidence>
<feature type="chain" id="PRO_5033671124" evidence="3">
    <location>
        <begin position="35"/>
        <end position="277"/>
    </location>
</feature>
<dbReference type="AlphaFoldDB" id="A0A8D8SJI1"/>
<dbReference type="InterPro" id="IPR050111">
    <property type="entry name" value="C-type_lectin/snaclec_domain"/>
</dbReference>
<dbReference type="PROSITE" id="PS50041">
    <property type="entry name" value="C_TYPE_LECTIN_2"/>
    <property type="match status" value="1"/>
</dbReference>
<dbReference type="PROSITE" id="PS00615">
    <property type="entry name" value="C_TYPE_LECTIN_1"/>
    <property type="match status" value="1"/>
</dbReference>
<dbReference type="EMBL" id="HBUF01558644">
    <property type="protein sequence ID" value="CAG6761218.1"/>
    <property type="molecule type" value="Transcribed_RNA"/>
</dbReference>
<feature type="signal peptide" evidence="3">
    <location>
        <begin position="1"/>
        <end position="34"/>
    </location>
</feature>
<dbReference type="SMART" id="SM00034">
    <property type="entry name" value="CLECT"/>
    <property type="match status" value="1"/>
</dbReference>
<organism evidence="5">
    <name type="scientific">Cacopsylla melanoneura</name>
    <dbReference type="NCBI Taxonomy" id="428564"/>
    <lineage>
        <taxon>Eukaryota</taxon>
        <taxon>Metazoa</taxon>
        <taxon>Ecdysozoa</taxon>
        <taxon>Arthropoda</taxon>
        <taxon>Hexapoda</taxon>
        <taxon>Insecta</taxon>
        <taxon>Pterygota</taxon>
        <taxon>Neoptera</taxon>
        <taxon>Paraneoptera</taxon>
        <taxon>Hemiptera</taxon>
        <taxon>Sternorrhyncha</taxon>
        <taxon>Psylloidea</taxon>
        <taxon>Psyllidae</taxon>
        <taxon>Psyllinae</taxon>
        <taxon>Cacopsylla</taxon>
    </lineage>
</organism>
<proteinExistence type="predicted"/>
<evidence type="ECO:0000259" key="4">
    <source>
        <dbReference type="PROSITE" id="PS50041"/>
    </source>
</evidence>
<accession>A0A8D8SJI1</accession>
<keyword evidence="3" id="KW-0732">Signal</keyword>
<dbReference type="InterPro" id="IPR016186">
    <property type="entry name" value="C-type_lectin-like/link_sf"/>
</dbReference>
<evidence type="ECO:0000256" key="1">
    <source>
        <dbReference type="ARBA" id="ARBA00023157"/>
    </source>
</evidence>
<dbReference type="InterPro" id="IPR001304">
    <property type="entry name" value="C-type_lectin-like"/>
</dbReference>
<evidence type="ECO:0000256" key="2">
    <source>
        <dbReference type="SAM" id="MobiDB-lite"/>
    </source>
</evidence>
<dbReference type="EMBL" id="HBUF01378457">
    <property type="protein sequence ID" value="CAG6729311.1"/>
    <property type="molecule type" value="Transcribed_RNA"/>
</dbReference>
<name>A0A8D8SJI1_9HEMI</name>
<feature type="region of interest" description="Disordered" evidence="2">
    <location>
        <begin position="33"/>
        <end position="53"/>
    </location>
</feature>
<dbReference type="EMBL" id="HBUF01145930">
    <property type="protein sequence ID" value="CAG6647202.1"/>
    <property type="molecule type" value="Transcribed_RNA"/>
</dbReference>
<dbReference type="EMBL" id="HBUF01220758">
    <property type="protein sequence ID" value="CAG6669316.1"/>
    <property type="molecule type" value="Transcribed_RNA"/>
</dbReference>
<feature type="domain" description="C-type lectin" evidence="4">
    <location>
        <begin position="149"/>
        <end position="276"/>
    </location>
</feature>
<dbReference type="InterPro" id="IPR018378">
    <property type="entry name" value="C-type_lectin_CS"/>
</dbReference>
<dbReference type="Gene3D" id="3.10.100.10">
    <property type="entry name" value="Mannose-Binding Protein A, subunit A"/>
    <property type="match status" value="1"/>
</dbReference>
<feature type="region of interest" description="Disordered" evidence="2">
    <location>
        <begin position="93"/>
        <end position="139"/>
    </location>
</feature>
<evidence type="ECO:0000313" key="5">
    <source>
        <dbReference type="EMBL" id="CAG6669315.1"/>
    </source>
</evidence>
<dbReference type="EMBL" id="HBUF01378454">
    <property type="protein sequence ID" value="CAG6729308.1"/>
    <property type="molecule type" value="Transcribed_RNA"/>
</dbReference>
<dbReference type="InterPro" id="IPR016187">
    <property type="entry name" value="CTDL_fold"/>
</dbReference>
<dbReference type="Pfam" id="PF00059">
    <property type="entry name" value="Lectin_C"/>
    <property type="match status" value="1"/>
</dbReference>
<protein>
    <submittedName>
        <fullName evidence="5">Brevican core protein</fullName>
    </submittedName>
</protein>